<evidence type="ECO:0000256" key="1">
    <source>
        <dbReference type="ARBA" id="ARBA00004141"/>
    </source>
</evidence>
<dbReference type="PANTHER" id="PTHR31566:SF0">
    <property type="entry name" value="CYTOCHROME C BIOGENESIS PROTEIN CCS1, CHLOROPLASTIC"/>
    <property type="match status" value="1"/>
</dbReference>
<feature type="transmembrane region" description="Helical" evidence="6">
    <location>
        <begin position="80"/>
        <end position="99"/>
    </location>
</feature>
<reference evidence="8 9" key="1">
    <citation type="submission" date="2020-08" db="EMBL/GenBank/DDBJ databases">
        <title>Genome sequence of Diaphorobacter aerolatus KACC 16536T.</title>
        <authorList>
            <person name="Hyun D.-W."/>
            <person name="Bae J.-W."/>
        </authorList>
    </citation>
    <scope>NUCLEOTIDE SEQUENCE [LARGE SCALE GENOMIC DNA]</scope>
    <source>
        <strain evidence="8 9">KACC 16536</strain>
    </source>
</reference>
<evidence type="ECO:0000256" key="5">
    <source>
        <dbReference type="ARBA" id="ARBA00023136"/>
    </source>
</evidence>
<keyword evidence="3" id="KW-0201">Cytochrome c-type biogenesis</keyword>
<evidence type="ECO:0000256" key="6">
    <source>
        <dbReference type="SAM" id="Phobius"/>
    </source>
</evidence>
<feature type="transmembrane region" description="Helical" evidence="6">
    <location>
        <begin position="28"/>
        <end position="48"/>
    </location>
</feature>
<feature type="transmembrane region" description="Helical" evidence="6">
    <location>
        <begin position="644"/>
        <end position="662"/>
    </location>
</feature>
<evidence type="ECO:0000313" key="9">
    <source>
        <dbReference type="Proteomes" id="UP000516028"/>
    </source>
</evidence>
<sequence length="720" mass="78654">MSDATPDASNASPSAPNWRSLTELLASMRFAISLLTVICIASVIGTVLKQHEPAVNYVNQFGPFWADLFLSLKLNSVYSAWWFLLILAFLVVSTSLCVARHAPKYLADVRNYKENIREKSLNAFHHKAQAQLAGAPHDEAQRLGKMLVSGGWKVKLQQRDTQVGPGTGWMLAAKAGSAHKIGYIAAHSSIVLICLGGLFDGDLVVRAQMLLGGKSPYAGGGLISEVAPEHRLSDRNPTFRGNLLVAEGTQSSTAILNQSDGVLLQELPFAIELKKFIVDYYSTGMPKLFASDIVIHDKETGEKKEARVEVNHPASYKGIEIYQSSFDDGGSKVQLQARSFQPGIQPFMVEGEIGGALKLPASDIGGQAATLEFTALRVLNVENLSGAASSEIDVRKVDLKQSIESRLGAGNKSNTKRDLRNVGPSISYKLRDASGQAREFVNYMLPVDTGDGQPVYLLGVRETPAEPFRYLRVPVDVEGGIDGFLRLREALGSPELREQAVQRYTRMALDDKRPELSSQLHQSALRALTLFAEGDSRDGQKLVGLQAISDFIEANVPEAERARAGEVLVRILNGVLFELAQLSREKAALPAMQPDEKTQAFMTQAVLSLSDVQLYPAPVFFELKNFEQVQASVFQVARAPGRNIVYLGCALLILGVFAMLYIRERRIWIWFIPSEQDGGQGSRAMMALSTNRKTLDGDKEFEQLSGKLLGTPHEPGGNAA</sequence>
<dbReference type="Pfam" id="PF05140">
    <property type="entry name" value="ResB"/>
    <property type="match status" value="1"/>
</dbReference>
<feature type="transmembrane region" description="Helical" evidence="6">
    <location>
        <begin position="181"/>
        <end position="199"/>
    </location>
</feature>
<evidence type="ECO:0000256" key="2">
    <source>
        <dbReference type="ARBA" id="ARBA00022692"/>
    </source>
</evidence>
<evidence type="ECO:0000256" key="4">
    <source>
        <dbReference type="ARBA" id="ARBA00022989"/>
    </source>
</evidence>
<proteinExistence type="predicted"/>
<protein>
    <submittedName>
        <fullName evidence="8">Cytochrome c biogenesis protein ResB</fullName>
    </submittedName>
</protein>
<keyword evidence="9" id="KW-1185">Reference proteome</keyword>
<dbReference type="InterPro" id="IPR023494">
    <property type="entry name" value="Cyt_c_bgen_Ccs1/CcsB/ResB"/>
</dbReference>
<evidence type="ECO:0000259" key="7">
    <source>
        <dbReference type="Pfam" id="PF05140"/>
    </source>
</evidence>
<comment type="subcellular location">
    <subcellularLocation>
        <location evidence="1">Membrane</location>
        <topology evidence="1">Multi-pass membrane protein</topology>
    </subcellularLocation>
</comment>
<organism evidence="8 9">
    <name type="scientific">Diaphorobacter aerolatus</name>
    <dbReference type="NCBI Taxonomy" id="1288495"/>
    <lineage>
        <taxon>Bacteria</taxon>
        <taxon>Pseudomonadati</taxon>
        <taxon>Pseudomonadota</taxon>
        <taxon>Betaproteobacteria</taxon>
        <taxon>Burkholderiales</taxon>
        <taxon>Comamonadaceae</taxon>
        <taxon>Diaphorobacter</taxon>
    </lineage>
</organism>
<feature type="domain" description="ResB-like" evidence="7">
    <location>
        <begin position="28"/>
        <end position="702"/>
    </location>
</feature>
<gene>
    <name evidence="8" type="ORF">H9K75_08190</name>
</gene>
<keyword evidence="4 6" id="KW-1133">Transmembrane helix</keyword>
<dbReference type="EMBL" id="CP060783">
    <property type="protein sequence ID" value="QNP49855.1"/>
    <property type="molecule type" value="Genomic_DNA"/>
</dbReference>
<dbReference type="RefSeq" id="WP_187725395.1">
    <property type="nucleotide sequence ID" value="NZ_CP060783.1"/>
</dbReference>
<dbReference type="AlphaFoldDB" id="A0A7H0GNI9"/>
<keyword evidence="5 6" id="KW-0472">Membrane</keyword>
<dbReference type="GO" id="GO:0017004">
    <property type="term" value="P:cytochrome complex assembly"/>
    <property type="evidence" value="ECO:0007669"/>
    <property type="project" value="UniProtKB-KW"/>
</dbReference>
<dbReference type="PANTHER" id="PTHR31566">
    <property type="entry name" value="CYTOCHROME C BIOGENESIS PROTEIN CCS1, CHLOROPLASTIC"/>
    <property type="match status" value="1"/>
</dbReference>
<dbReference type="KEGG" id="daer:H9K75_08190"/>
<name>A0A7H0GNI9_9BURK</name>
<keyword evidence="2 6" id="KW-0812">Transmembrane</keyword>
<evidence type="ECO:0000256" key="3">
    <source>
        <dbReference type="ARBA" id="ARBA00022748"/>
    </source>
</evidence>
<dbReference type="GO" id="GO:0016020">
    <property type="term" value="C:membrane"/>
    <property type="evidence" value="ECO:0007669"/>
    <property type="project" value="UniProtKB-SubCell"/>
</dbReference>
<evidence type="ECO:0000313" key="8">
    <source>
        <dbReference type="EMBL" id="QNP49855.1"/>
    </source>
</evidence>
<dbReference type="Proteomes" id="UP000516028">
    <property type="component" value="Chromosome"/>
</dbReference>
<dbReference type="InterPro" id="IPR007816">
    <property type="entry name" value="ResB-like_domain"/>
</dbReference>
<accession>A0A7H0GNI9</accession>